<reference evidence="1 2" key="1">
    <citation type="submission" date="2021-03" db="EMBL/GenBank/DDBJ databases">
        <title>Fibrella sp. HMF5036 genome sequencing and assembly.</title>
        <authorList>
            <person name="Kang H."/>
            <person name="Kim H."/>
            <person name="Bae S."/>
            <person name="Joh K."/>
        </authorList>
    </citation>
    <scope>NUCLEOTIDE SEQUENCE [LARGE SCALE GENOMIC DNA]</scope>
    <source>
        <strain evidence="1 2">HMF5036</strain>
    </source>
</reference>
<dbReference type="Gene3D" id="3.30.450.150">
    <property type="entry name" value="Haem-degrading domain"/>
    <property type="match status" value="1"/>
</dbReference>
<comment type="caution">
    <text evidence="1">The sequence shown here is derived from an EMBL/GenBank/DDBJ whole genome shotgun (WGS) entry which is preliminary data.</text>
</comment>
<gene>
    <name evidence="1" type="ORF">J2I48_10440</name>
</gene>
<evidence type="ECO:0000313" key="2">
    <source>
        <dbReference type="Proteomes" id="UP000664795"/>
    </source>
</evidence>
<dbReference type="AlphaFoldDB" id="A0A939G3J7"/>
<dbReference type="RefSeq" id="WP_207335373.1">
    <property type="nucleotide sequence ID" value="NZ_JAFMYU010000006.1"/>
</dbReference>
<dbReference type="PANTHER" id="PTHR34309">
    <property type="entry name" value="SLR1406 PROTEIN"/>
    <property type="match status" value="1"/>
</dbReference>
<dbReference type="EMBL" id="JAFMYU010000006">
    <property type="protein sequence ID" value="MBO0931414.1"/>
    <property type="molecule type" value="Genomic_DNA"/>
</dbReference>
<protein>
    <submittedName>
        <fullName evidence="1">Heme-binding protein</fullName>
    </submittedName>
</protein>
<dbReference type="Pfam" id="PF03928">
    <property type="entry name" value="HbpS-like"/>
    <property type="match status" value="1"/>
</dbReference>
<dbReference type="Proteomes" id="UP000664795">
    <property type="component" value="Unassembled WGS sequence"/>
</dbReference>
<dbReference type="PANTHER" id="PTHR34309:SF10">
    <property type="entry name" value="SLR1406 PROTEIN"/>
    <property type="match status" value="1"/>
</dbReference>
<accession>A0A939G3J7</accession>
<dbReference type="InterPro" id="IPR052517">
    <property type="entry name" value="GlcG_carb_metab_protein"/>
</dbReference>
<dbReference type="InterPro" id="IPR038084">
    <property type="entry name" value="PduO/GlcC-like_sf"/>
</dbReference>
<keyword evidence="2" id="KW-1185">Reference proteome</keyword>
<dbReference type="InterPro" id="IPR005624">
    <property type="entry name" value="PduO/GlcC-like"/>
</dbReference>
<dbReference type="SUPFAM" id="SSF143744">
    <property type="entry name" value="GlcG-like"/>
    <property type="match status" value="1"/>
</dbReference>
<sequence length="133" mass="14135">MQQQLIDQLIKAARQASQQQGIAITITLVDTGGHTCAVWRQEGCSYFALESSRQKAVTASQLRIPSHVVGELGQKFSMLQRSFSTNKDISGLPGGFPVMWQESLVGGLGISGGNFEQDQAIGSAVVASLTPAN</sequence>
<name>A0A939G3J7_9BACT</name>
<evidence type="ECO:0000313" key="1">
    <source>
        <dbReference type="EMBL" id="MBO0931414.1"/>
    </source>
</evidence>
<organism evidence="1 2">
    <name type="scientific">Fibrella aquatilis</name>
    <dbReference type="NCBI Taxonomy" id="2817059"/>
    <lineage>
        <taxon>Bacteria</taxon>
        <taxon>Pseudomonadati</taxon>
        <taxon>Bacteroidota</taxon>
        <taxon>Cytophagia</taxon>
        <taxon>Cytophagales</taxon>
        <taxon>Spirosomataceae</taxon>
        <taxon>Fibrella</taxon>
    </lineage>
</organism>
<proteinExistence type="predicted"/>